<evidence type="ECO:0000313" key="2">
    <source>
        <dbReference type="EMBL" id="GGK11844.1"/>
    </source>
</evidence>
<evidence type="ECO:0000256" key="1">
    <source>
        <dbReference type="SAM" id="SignalP"/>
    </source>
</evidence>
<dbReference type="AlphaFoldDB" id="A0A8J3BDL2"/>
<gene>
    <name evidence="2" type="ORF">GCM10007962_02610</name>
</gene>
<reference evidence="2" key="2">
    <citation type="submission" date="2020-09" db="EMBL/GenBank/DDBJ databases">
        <authorList>
            <person name="Sun Q."/>
            <person name="Ohkuma M."/>
        </authorList>
    </citation>
    <scope>NUCLEOTIDE SEQUENCE</scope>
    <source>
        <strain evidence="2">JCM 12862</strain>
    </source>
</reference>
<accession>A0A8J3BDL2</accession>
<dbReference type="EMBL" id="BMNR01000001">
    <property type="protein sequence ID" value="GGK11844.1"/>
    <property type="molecule type" value="Genomic_DNA"/>
</dbReference>
<protein>
    <submittedName>
        <fullName evidence="2">Uncharacterized protein</fullName>
    </submittedName>
</protein>
<dbReference type="Proteomes" id="UP000612329">
    <property type="component" value="Unassembled WGS sequence"/>
</dbReference>
<sequence>MKIWIVTLLLVSFSIVAQKPVDAIFIKETPLKAKTFIGVDNFKAMYVIDKDVLYKKDNAKTISYNNLQLGSITSANVSNPLKINVFYRDFNTVVILDNRLAEIFKLDFNTIEPYRSISCISSGHDSTLWVFNQITQQLELYDYKTHVSRAKTLPVSSSVLDIKSDYNNCWLLTDDYLYQYNYFGILINKIKNEGYIAIAENNENIILKKGNLLYYLKKNTDAIVPIKLPNLLINQFSVTNETLYIYNNEFLKEFQLKTN</sequence>
<comment type="caution">
    <text evidence="2">The sequence shown here is derived from an EMBL/GenBank/DDBJ whole genome shotgun (WGS) entry which is preliminary data.</text>
</comment>
<organism evidence="2 3">
    <name type="scientific">Yeosuana aromativorans</name>
    <dbReference type="NCBI Taxonomy" id="288019"/>
    <lineage>
        <taxon>Bacteria</taxon>
        <taxon>Pseudomonadati</taxon>
        <taxon>Bacteroidota</taxon>
        <taxon>Flavobacteriia</taxon>
        <taxon>Flavobacteriales</taxon>
        <taxon>Flavobacteriaceae</taxon>
        <taxon>Yeosuana</taxon>
    </lineage>
</organism>
<dbReference type="RefSeq" id="WP_188649466.1">
    <property type="nucleotide sequence ID" value="NZ_BMNR01000001.1"/>
</dbReference>
<keyword evidence="3" id="KW-1185">Reference proteome</keyword>
<feature type="chain" id="PRO_5035298548" evidence="1">
    <location>
        <begin position="18"/>
        <end position="259"/>
    </location>
</feature>
<name>A0A8J3BDL2_9FLAO</name>
<proteinExistence type="predicted"/>
<feature type="signal peptide" evidence="1">
    <location>
        <begin position="1"/>
        <end position="17"/>
    </location>
</feature>
<keyword evidence="1" id="KW-0732">Signal</keyword>
<evidence type="ECO:0000313" key="3">
    <source>
        <dbReference type="Proteomes" id="UP000612329"/>
    </source>
</evidence>
<reference evidence="2" key="1">
    <citation type="journal article" date="2014" name="Int. J. Syst. Evol. Microbiol.">
        <title>Complete genome sequence of Corynebacterium casei LMG S-19264T (=DSM 44701T), isolated from a smear-ripened cheese.</title>
        <authorList>
            <consortium name="US DOE Joint Genome Institute (JGI-PGF)"/>
            <person name="Walter F."/>
            <person name="Albersmeier A."/>
            <person name="Kalinowski J."/>
            <person name="Ruckert C."/>
        </authorList>
    </citation>
    <scope>NUCLEOTIDE SEQUENCE</scope>
    <source>
        <strain evidence="2">JCM 12862</strain>
    </source>
</reference>